<keyword evidence="2" id="KW-0808">Transferase</keyword>
<dbReference type="InterPro" id="IPR031357">
    <property type="entry name" value="Stealth_CR3"/>
</dbReference>
<dbReference type="Pfam" id="PF11380">
    <property type="entry name" value="Stealth_CR2"/>
    <property type="match status" value="1"/>
</dbReference>
<evidence type="ECO:0000256" key="2">
    <source>
        <dbReference type="ARBA" id="ARBA00022679"/>
    </source>
</evidence>
<dbReference type="Pfam" id="PF17101">
    <property type="entry name" value="Stealth_CR1"/>
    <property type="match status" value="1"/>
</dbReference>
<feature type="domain" description="Stealth protein CR2 conserved region 2" evidence="4">
    <location>
        <begin position="43"/>
        <end position="144"/>
    </location>
</feature>
<dbReference type="STRING" id="1007676.ABM34_07490"/>
<evidence type="ECO:0000259" key="5">
    <source>
        <dbReference type="Pfam" id="PF17101"/>
    </source>
</evidence>
<evidence type="ECO:0008006" key="9">
    <source>
        <dbReference type="Google" id="ProtNLM"/>
    </source>
</evidence>
<sequence>MNNLERIDFVVTWVNGNDERWISKKGKYLKQIRPVQSMNSNSRYRDFDIFQYWFKGVERYASWVNKIYLITDEQVPHWLSNMNNEKIICLNHEDFIPKEYLPTFNSNVIELNLHRIEELSDRFVLFNDDMFINDFVQPTDFFKDGKPVDLYAESPIISTSGSVANTMVNNMEVINQNFSKKEFYTNNFRKIFNLRLGSKLFRTLALLPSKNFSGMWNNHLPVPYCKDIFTKIWNVIPEELNQSCLHKFRTKSDYSHWLMRYWQLASGNFELQKNNFGQVYELGTVSNESVKDEIIQGRHKTICLNDNDNVKDFDELQKVLRESFESKYIIPKLF</sequence>
<dbReference type="AlphaFoldDB" id="A0A0H4QNT1"/>
<evidence type="ECO:0000256" key="1">
    <source>
        <dbReference type="ARBA" id="ARBA00007583"/>
    </source>
</evidence>
<dbReference type="InterPro" id="IPR031358">
    <property type="entry name" value="Stealth_CR1"/>
</dbReference>
<keyword evidence="8" id="KW-1185">Reference proteome</keyword>
<keyword evidence="3" id="KW-0270">Exopolysaccharide synthesis</keyword>
<organism evidence="7 8">
    <name type="scientific">Companilactobacillus ginsenosidimutans</name>
    <dbReference type="NCBI Taxonomy" id="1007676"/>
    <lineage>
        <taxon>Bacteria</taxon>
        <taxon>Bacillati</taxon>
        <taxon>Bacillota</taxon>
        <taxon>Bacilli</taxon>
        <taxon>Lactobacillales</taxon>
        <taxon>Lactobacillaceae</taxon>
        <taxon>Companilactobacillus</taxon>
    </lineage>
</organism>
<feature type="domain" description="Stealth protein CR1 conserved region 1" evidence="5">
    <location>
        <begin position="5"/>
        <end position="31"/>
    </location>
</feature>
<comment type="similarity">
    <text evidence="1">Belongs to the stealth family.</text>
</comment>
<accession>A0A0H4QNT1</accession>
<proteinExistence type="inferred from homology"/>
<evidence type="ECO:0000313" key="8">
    <source>
        <dbReference type="Proteomes" id="UP000036106"/>
    </source>
</evidence>
<dbReference type="PANTHER" id="PTHR24045">
    <property type="match status" value="1"/>
</dbReference>
<gene>
    <name evidence="7" type="ORF">ABM34_07490</name>
</gene>
<dbReference type="Proteomes" id="UP000036106">
    <property type="component" value="Chromosome"/>
</dbReference>
<dbReference type="InterPro" id="IPR047141">
    <property type="entry name" value="Stealth"/>
</dbReference>
<dbReference type="EMBL" id="CP012034">
    <property type="protein sequence ID" value="AKP68433.1"/>
    <property type="molecule type" value="Genomic_DNA"/>
</dbReference>
<evidence type="ECO:0000259" key="6">
    <source>
        <dbReference type="Pfam" id="PF17102"/>
    </source>
</evidence>
<evidence type="ECO:0000313" key="7">
    <source>
        <dbReference type="EMBL" id="AKP68433.1"/>
    </source>
</evidence>
<dbReference type="PATRIC" id="fig|1007676.4.peg.1505"/>
<evidence type="ECO:0000256" key="3">
    <source>
        <dbReference type="ARBA" id="ARBA00023169"/>
    </source>
</evidence>
<dbReference type="KEGG" id="lgn:ABM34_07490"/>
<dbReference type="GO" id="GO:0000271">
    <property type="term" value="P:polysaccharide biosynthetic process"/>
    <property type="evidence" value="ECO:0007669"/>
    <property type="project" value="UniProtKB-KW"/>
</dbReference>
<dbReference type="Pfam" id="PF17102">
    <property type="entry name" value="Stealth_CR3"/>
    <property type="match status" value="1"/>
</dbReference>
<dbReference type="InterPro" id="IPR021520">
    <property type="entry name" value="Stealth_CR2"/>
</dbReference>
<protein>
    <recommendedName>
        <fullName evidence="9">Capsule biosynthesis protein CapG</fullName>
    </recommendedName>
</protein>
<evidence type="ECO:0000259" key="4">
    <source>
        <dbReference type="Pfam" id="PF11380"/>
    </source>
</evidence>
<reference evidence="8" key="1">
    <citation type="submission" date="2015-07" db="EMBL/GenBank/DDBJ databases">
        <title>Lactobacillus ginsenosidimutans/EMML 3141/ whole genome sequencing.</title>
        <authorList>
            <person name="Kim M.K."/>
            <person name="Im W.-T."/>
            <person name="Srinivasan S."/>
            <person name="Lee J.-J."/>
        </authorList>
    </citation>
    <scope>NUCLEOTIDE SEQUENCE [LARGE SCALE GENOMIC DNA]</scope>
    <source>
        <strain evidence="8">EMML 3041</strain>
    </source>
</reference>
<dbReference type="PANTHER" id="PTHR24045:SF0">
    <property type="entry name" value="N-ACETYLGLUCOSAMINE-1-PHOSPHOTRANSFERASE SUBUNITS ALPHA_BETA"/>
    <property type="match status" value="1"/>
</dbReference>
<dbReference type="GO" id="GO:0016772">
    <property type="term" value="F:transferase activity, transferring phosphorus-containing groups"/>
    <property type="evidence" value="ECO:0007669"/>
    <property type="project" value="InterPro"/>
</dbReference>
<feature type="domain" description="Stealth protein CR3 conserved region 3" evidence="6">
    <location>
        <begin position="219"/>
        <end position="259"/>
    </location>
</feature>
<name>A0A0H4QNT1_9LACO</name>